<dbReference type="GO" id="GO:0005576">
    <property type="term" value="C:extracellular region"/>
    <property type="evidence" value="ECO:0007669"/>
    <property type="project" value="InterPro"/>
</dbReference>
<dbReference type="InterPro" id="IPR003610">
    <property type="entry name" value="CBM5/12"/>
</dbReference>
<dbReference type="SUPFAM" id="SSF51055">
    <property type="entry name" value="Carbohydrate binding domain"/>
    <property type="match status" value="1"/>
</dbReference>
<dbReference type="PROSITE" id="PS51910">
    <property type="entry name" value="GH18_2"/>
    <property type="match status" value="1"/>
</dbReference>
<feature type="compositionally biased region" description="Pro residues" evidence="2">
    <location>
        <begin position="93"/>
        <end position="104"/>
    </location>
</feature>
<feature type="compositionally biased region" description="Low complexity" evidence="2">
    <location>
        <begin position="83"/>
        <end position="92"/>
    </location>
</feature>
<dbReference type="SMART" id="SM00495">
    <property type="entry name" value="ChtBD3"/>
    <property type="match status" value="1"/>
</dbReference>
<feature type="chain" id="PRO_5038733760" description="GH18 domain-containing protein" evidence="3">
    <location>
        <begin position="31"/>
        <end position="399"/>
    </location>
</feature>
<dbReference type="EMBL" id="BOMV01000007">
    <property type="protein sequence ID" value="GIE93961.1"/>
    <property type="molecule type" value="Genomic_DNA"/>
</dbReference>
<evidence type="ECO:0000313" key="5">
    <source>
        <dbReference type="EMBL" id="GIE93961.1"/>
    </source>
</evidence>
<protein>
    <recommendedName>
        <fullName evidence="4">GH18 domain-containing protein</fullName>
    </recommendedName>
</protein>
<evidence type="ECO:0000313" key="6">
    <source>
        <dbReference type="Proteomes" id="UP000636960"/>
    </source>
</evidence>
<dbReference type="AlphaFoldDB" id="A0A919JRS3"/>
<accession>A0A919JRS3</accession>
<dbReference type="GO" id="GO:0005975">
    <property type="term" value="P:carbohydrate metabolic process"/>
    <property type="evidence" value="ECO:0007669"/>
    <property type="project" value="InterPro"/>
</dbReference>
<keyword evidence="1" id="KW-0378">Hydrolase</keyword>
<dbReference type="InterPro" id="IPR001223">
    <property type="entry name" value="Glyco_hydro18_cat"/>
</dbReference>
<dbReference type="Gene3D" id="3.20.20.80">
    <property type="entry name" value="Glycosidases"/>
    <property type="match status" value="1"/>
</dbReference>
<name>A0A919JRS3_9ACTN</name>
<dbReference type="SUPFAM" id="SSF51445">
    <property type="entry name" value="(Trans)glycosidases"/>
    <property type="match status" value="1"/>
</dbReference>
<organism evidence="5 6">
    <name type="scientific">Paractinoplanes rishiriensis</name>
    <dbReference type="NCBI Taxonomy" id="1050105"/>
    <lineage>
        <taxon>Bacteria</taxon>
        <taxon>Bacillati</taxon>
        <taxon>Actinomycetota</taxon>
        <taxon>Actinomycetes</taxon>
        <taxon>Micromonosporales</taxon>
        <taxon>Micromonosporaceae</taxon>
        <taxon>Paractinoplanes</taxon>
    </lineage>
</organism>
<dbReference type="PANTHER" id="PTHR42976">
    <property type="entry name" value="BIFUNCTIONAL CHITINASE/LYSOZYME-RELATED"/>
    <property type="match status" value="1"/>
</dbReference>
<comment type="caution">
    <text evidence="5">The sequence shown here is derived from an EMBL/GenBank/DDBJ whole genome shotgun (WGS) entry which is preliminary data.</text>
</comment>
<dbReference type="InterPro" id="IPR017853">
    <property type="entry name" value="GH"/>
</dbReference>
<gene>
    <name evidence="5" type="ORF">Ari01nite_14260</name>
</gene>
<feature type="region of interest" description="Disordered" evidence="2">
    <location>
        <begin position="78"/>
        <end position="107"/>
    </location>
</feature>
<keyword evidence="3" id="KW-0732">Signal</keyword>
<dbReference type="Gene3D" id="2.10.10.20">
    <property type="entry name" value="Carbohydrate-binding module superfamily 5/12"/>
    <property type="match status" value="1"/>
</dbReference>
<feature type="signal peptide" evidence="3">
    <location>
        <begin position="1"/>
        <end position="30"/>
    </location>
</feature>
<dbReference type="PANTHER" id="PTHR42976:SF1">
    <property type="entry name" value="GH18 DOMAIN-CONTAINING PROTEIN-RELATED"/>
    <property type="match status" value="1"/>
</dbReference>
<dbReference type="Pfam" id="PF02839">
    <property type="entry name" value="CBM_5_12"/>
    <property type="match status" value="1"/>
</dbReference>
<dbReference type="PROSITE" id="PS51257">
    <property type="entry name" value="PROKAR_LIPOPROTEIN"/>
    <property type="match status" value="1"/>
</dbReference>
<dbReference type="CDD" id="cd06543">
    <property type="entry name" value="GH18_PF-ChiA-like"/>
    <property type="match status" value="1"/>
</dbReference>
<dbReference type="GO" id="GO:0030246">
    <property type="term" value="F:carbohydrate binding"/>
    <property type="evidence" value="ECO:0007669"/>
    <property type="project" value="InterPro"/>
</dbReference>
<proteinExistence type="predicted"/>
<dbReference type="RefSeq" id="WP_203780228.1">
    <property type="nucleotide sequence ID" value="NZ_BOMV01000007.1"/>
</dbReference>
<reference evidence="5" key="1">
    <citation type="submission" date="2021-01" db="EMBL/GenBank/DDBJ databases">
        <title>Whole genome shotgun sequence of Actinoplanes rishiriensis NBRC 108556.</title>
        <authorList>
            <person name="Komaki H."/>
            <person name="Tamura T."/>
        </authorList>
    </citation>
    <scope>NUCLEOTIDE SEQUENCE</scope>
    <source>
        <strain evidence="5">NBRC 108556</strain>
    </source>
</reference>
<feature type="domain" description="GH18" evidence="4">
    <location>
        <begin position="112"/>
        <end position="399"/>
    </location>
</feature>
<dbReference type="InterPro" id="IPR036573">
    <property type="entry name" value="CBM_sf_5/12"/>
</dbReference>
<evidence type="ECO:0000256" key="3">
    <source>
        <dbReference type="SAM" id="SignalP"/>
    </source>
</evidence>
<dbReference type="GO" id="GO:0004553">
    <property type="term" value="F:hydrolase activity, hydrolyzing O-glycosyl compounds"/>
    <property type="evidence" value="ECO:0007669"/>
    <property type="project" value="InterPro"/>
</dbReference>
<evidence type="ECO:0000256" key="1">
    <source>
        <dbReference type="ARBA" id="ARBA00022801"/>
    </source>
</evidence>
<evidence type="ECO:0000259" key="4">
    <source>
        <dbReference type="PROSITE" id="PS51910"/>
    </source>
</evidence>
<dbReference type="InterPro" id="IPR052750">
    <property type="entry name" value="GH18_Chitinase"/>
</dbReference>
<dbReference type="CDD" id="cd12215">
    <property type="entry name" value="ChiC_BD"/>
    <property type="match status" value="1"/>
</dbReference>
<keyword evidence="6" id="KW-1185">Reference proteome</keyword>
<evidence type="ECO:0000256" key="2">
    <source>
        <dbReference type="SAM" id="MobiDB-lite"/>
    </source>
</evidence>
<sequence>MTAGRKLLVVAVVGAAAAIVPLTTSNAAVACAPAWSTSAVYVGGNTASQNGRNYTAKWWTQNQSPATNSGQWDVWADNGACGGTTTPTTGPTTSPPTTNPPATSPPTGAKMAAAPYIYPGWGNPPAPATVVNATGIRAFTIAFVLAGNGCNPVWDGESGLTGGVHAGTIAAIRAAGADVVPSIGGWSGNKLGPNCSTAEALAGAYQKVIDAFQLKAIDVDIENTDEFENTAVQDRVLTALKIVKQRNPSVRTILTFGTSPSGPTFYGTRLVQQARALNANIDIFTQMPFDFSGHADMYAATVGASEGLKNLLTTTFGYTDAQAYARMGISGMNGLSDQQELTSLETWTRIRDYARSNGFARFAFWSVNRDRGCAGGGVVAHCSGIAQADWAFTKVSAGF</sequence>
<dbReference type="Proteomes" id="UP000636960">
    <property type="component" value="Unassembled WGS sequence"/>
</dbReference>